<keyword evidence="1" id="KW-0812">Transmembrane</keyword>
<proteinExistence type="predicted"/>
<evidence type="ECO:0000313" key="3">
    <source>
        <dbReference type="EMBL" id="RST59906.1"/>
    </source>
</evidence>
<dbReference type="InterPro" id="IPR042150">
    <property type="entry name" value="MmRce1-like"/>
</dbReference>
<feature type="domain" description="CAAX prenyl protease 2/Lysostaphin resistance protein A-like" evidence="2">
    <location>
        <begin position="116"/>
        <end position="212"/>
    </location>
</feature>
<evidence type="ECO:0000313" key="4">
    <source>
        <dbReference type="Proteomes" id="UP000287296"/>
    </source>
</evidence>
<keyword evidence="1" id="KW-1133">Transmembrane helix</keyword>
<sequence length="264" mass="30262">MGKEVRRFLFYTFSLSWILWGGLAILTQFNLLKFGTALSIILFILGGVAPAICEIWLKRKYSSKEEFKSFIKNIRNPRHPFVWYLLTVGLAFAACFLPTLWDGATVANPLYMALINFPIMIIGGGLEEIGWRGYLQPMLQKKFSPFTSTLIVGGIWAIWHLPLWFVIGSNQVTMNFLWFTLMALALSFLMTVIYLSTKSIFLCIIFHALINSFWVVYIPDTNVLSALFTLLFALVIFTVFELYRKRNNTKGSTSRINVLSSYNK</sequence>
<dbReference type="GO" id="GO:0006508">
    <property type="term" value="P:proteolysis"/>
    <property type="evidence" value="ECO:0007669"/>
    <property type="project" value="UniProtKB-KW"/>
</dbReference>
<keyword evidence="3" id="KW-0482">Metalloprotease</keyword>
<feature type="transmembrane region" description="Helical" evidence="1">
    <location>
        <begin position="200"/>
        <end position="217"/>
    </location>
</feature>
<feature type="transmembrane region" description="Helical" evidence="1">
    <location>
        <begin position="113"/>
        <end position="131"/>
    </location>
</feature>
<name>A0A429X932_SIMTE</name>
<feature type="transmembrane region" description="Helical" evidence="1">
    <location>
        <begin position="143"/>
        <end position="164"/>
    </location>
</feature>
<keyword evidence="3" id="KW-0378">Hydrolase</keyword>
<dbReference type="PANTHER" id="PTHR35797:SF1">
    <property type="entry name" value="PROTEASE"/>
    <property type="match status" value="1"/>
</dbReference>
<feature type="transmembrane region" description="Helical" evidence="1">
    <location>
        <begin position="34"/>
        <end position="57"/>
    </location>
</feature>
<dbReference type="OrthoDB" id="9777755at2"/>
<feature type="transmembrane region" description="Helical" evidence="1">
    <location>
        <begin position="176"/>
        <end position="195"/>
    </location>
</feature>
<gene>
    <name evidence="3" type="ORF">D5F11_009315</name>
</gene>
<protein>
    <submittedName>
        <fullName evidence="3">CPBP family intramembrane metalloprotease</fullName>
    </submittedName>
</protein>
<evidence type="ECO:0000256" key="1">
    <source>
        <dbReference type="SAM" id="Phobius"/>
    </source>
</evidence>
<keyword evidence="3" id="KW-0645">Protease</keyword>
<dbReference type="PANTHER" id="PTHR35797">
    <property type="entry name" value="PROTEASE-RELATED"/>
    <property type="match status" value="1"/>
</dbReference>
<dbReference type="Pfam" id="PF02517">
    <property type="entry name" value="Rce1-like"/>
    <property type="match status" value="1"/>
</dbReference>
<dbReference type="RefSeq" id="WP_120118175.1">
    <property type="nucleotide sequence ID" value="NZ_QYTW02000007.1"/>
</dbReference>
<organism evidence="3 4">
    <name type="scientific">Siminovitchia terrae</name>
    <name type="common">Bacillus terrae</name>
    <dbReference type="NCBI Taxonomy" id="1914933"/>
    <lineage>
        <taxon>Bacteria</taxon>
        <taxon>Bacillati</taxon>
        <taxon>Bacillota</taxon>
        <taxon>Bacilli</taxon>
        <taxon>Bacillales</taxon>
        <taxon>Bacillaceae</taxon>
        <taxon>Siminovitchia</taxon>
    </lineage>
</organism>
<dbReference type="AlphaFoldDB" id="A0A429X932"/>
<accession>A0A429X932</accession>
<dbReference type="InterPro" id="IPR003675">
    <property type="entry name" value="Rce1/LyrA-like_dom"/>
</dbReference>
<dbReference type="GO" id="GO:0004175">
    <property type="term" value="F:endopeptidase activity"/>
    <property type="evidence" value="ECO:0007669"/>
    <property type="project" value="UniProtKB-ARBA"/>
</dbReference>
<feature type="transmembrane region" description="Helical" evidence="1">
    <location>
        <begin position="81"/>
        <end position="101"/>
    </location>
</feature>
<reference evidence="3 4" key="1">
    <citation type="submission" date="2018-12" db="EMBL/GenBank/DDBJ databases">
        <authorList>
            <person name="Sun L."/>
            <person name="Chen Z."/>
        </authorList>
    </citation>
    <scope>NUCLEOTIDE SEQUENCE [LARGE SCALE GENOMIC DNA]</scope>
    <source>
        <strain evidence="3 4">LMG 29736</strain>
    </source>
</reference>
<feature type="transmembrane region" description="Helical" evidence="1">
    <location>
        <begin position="223"/>
        <end position="243"/>
    </location>
</feature>
<evidence type="ECO:0000259" key="2">
    <source>
        <dbReference type="Pfam" id="PF02517"/>
    </source>
</evidence>
<dbReference type="GO" id="GO:0008237">
    <property type="term" value="F:metallopeptidase activity"/>
    <property type="evidence" value="ECO:0007669"/>
    <property type="project" value="UniProtKB-KW"/>
</dbReference>
<dbReference type="GO" id="GO:0080120">
    <property type="term" value="P:CAAX-box protein maturation"/>
    <property type="evidence" value="ECO:0007669"/>
    <property type="project" value="UniProtKB-ARBA"/>
</dbReference>
<dbReference type="EMBL" id="QYTW02000007">
    <property type="protein sequence ID" value="RST59906.1"/>
    <property type="molecule type" value="Genomic_DNA"/>
</dbReference>
<keyword evidence="1" id="KW-0472">Membrane</keyword>
<comment type="caution">
    <text evidence="3">The sequence shown here is derived from an EMBL/GenBank/DDBJ whole genome shotgun (WGS) entry which is preliminary data.</text>
</comment>
<dbReference type="Proteomes" id="UP000287296">
    <property type="component" value="Unassembled WGS sequence"/>
</dbReference>